<gene>
    <name evidence="2" type="ORF">NJ75_01009</name>
</gene>
<dbReference type="InterPro" id="IPR052523">
    <property type="entry name" value="Trichothecene_AcTrans"/>
</dbReference>
<sequence>MPQLIRWMFHDHLRHGMVLGTAGCEVVTLWRPPGSVHEHASLTPPALVRFIAMLGTAVLRAERADRMIGKHLPKGERQFYLRMAGVRPDRQGQGLGGLAIRAGLAEADAAGLPAVLETATESNVGLYRSMGFELIDTWPVARKGPTFWTMARPVPFR</sequence>
<dbReference type="PATRIC" id="fig|48936.3.peg.1023"/>
<comment type="caution">
    <text evidence="2">The sequence shown here is derived from an EMBL/GenBank/DDBJ whole genome shotgun (WGS) entry which is preliminary data.</text>
</comment>
<accession>A0A0B9ACI8</accession>
<dbReference type="Gene3D" id="3.40.630.30">
    <property type="match status" value="1"/>
</dbReference>
<dbReference type="Proteomes" id="UP000031338">
    <property type="component" value="Unassembled WGS sequence"/>
</dbReference>
<dbReference type="SUPFAM" id="SSF55729">
    <property type="entry name" value="Acyl-CoA N-acyltransferases (Nat)"/>
    <property type="match status" value="1"/>
</dbReference>
<dbReference type="PANTHER" id="PTHR42791:SF1">
    <property type="entry name" value="N-ACETYLTRANSFERASE DOMAIN-CONTAINING PROTEIN"/>
    <property type="match status" value="1"/>
</dbReference>
<dbReference type="InterPro" id="IPR016181">
    <property type="entry name" value="Acyl_CoA_acyltransferase"/>
</dbReference>
<dbReference type="AlphaFoldDB" id="A0A0B9ACI8"/>
<dbReference type="PANTHER" id="PTHR42791">
    <property type="entry name" value="GNAT FAMILY ACETYLTRANSFERASE"/>
    <property type="match status" value="1"/>
</dbReference>
<evidence type="ECO:0000313" key="3">
    <source>
        <dbReference type="Proteomes" id="UP000031338"/>
    </source>
</evidence>
<evidence type="ECO:0000313" key="2">
    <source>
        <dbReference type="EMBL" id="KHS48342.1"/>
    </source>
</evidence>
<organism evidence="2 3">
    <name type="scientific">Novosphingobium subterraneum</name>
    <dbReference type="NCBI Taxonomy" id="48936"/>
    <lineage>
        <taxon>Bacteria</taxon>
        <taxon>Pseudomonadati</taxon>
        <taxon>Pseudomonadota</taxon>
        <taxon>Alphaproteobacteria</taxon>
        <taxon>Sphingomonadales</taxon>
        <taxon>Sphingomonadaceae</taxon>
        <taxon>Novosphingobium</taxon>
    </lineage>
</organism>
<reference evidence="2 3" key="1">
    <citation type="submission" date="2014-10" db="EMBL/GenBank/DDBJ databases">
        <title>Draft genome sequence of Novosphingobium subterraneum DSM 12447.</title>
        <authorList>
            <person name="Gan H.M."/>
            <person name="Gan H.Y."/>
            <person name="Savka M.A."/>
        </authorList>
    </citation>
    <scope>NUCLEOTIDE SEQUENCE [LARGE SCALE GENOMIC DNA]</scope>
    <source>
        <strain evidence="2 3">DSM 12447</strain>
    </source>
</reference>
<protein>
    <recommendedName>
        <fullName evidence="1">N-acetyltransferase domain-containing protein</fullName>
    </recommendedName>
</protein>
<dbReference type="GO" id="GO:0016747">
    <property type="term" value="F:acyltransferase activity, transferring groups other than amino-acyl groups"/>
    <property type="evidence" value="ECO:0007669"/>
    <property type="project" value="InterPro"/>
</dbReference>
<proteinExistence type="predicted"/>
<name>A0A0B9ACI8_9SPHN</name>
<dbReference type="InterPro" id="IPR000182">
    <property type="entry name" value="GNAT_dom"/>
</dbReference>
<dbReference type="Pfam" id="PF13508">
    <property type="entry name" value="Acetyltransf_7"/>
    <property type="match status" value="1"/>
</dbReference>
<dbReference type="CDD" id="cd04301">
    <property type="entry name" value="NAT_SF"/>
    <property type="match status" value="1"/>
</dbReference>
<dbReference type="EMBL" id="JRVC01000004">
    <property type="protein sequence ID" value="KHS48342.1"/>
    <property type="molecule type" value="Genomic_DNA"/>
</dbReference>
<feature type="domain" description="N-acetyltransferase" evidence="1">
    <location>
        <begin position="1"/>
        <end position="155"/>
    </location>
</feature>
<dbReference type="STRING" id="48936.NJ75_01009"/>
<keyword evidence="3" id="KW-1185">Reference proteome</keyword>
<dbReference type="PROSITE" id="PS51186">
    <property type="entry name" value="GNAT"/>
    <property type="match status" value="1"/>
</dbReference>
<evidence type="ECO:0000259" key="1">
    <source>
        <dbReference type="PROSITE" id="PS51186"/>
    </source>
</evidence>